<evidence type="ECO:0000259" key="4">
    <source>
        <dbReference type="Pfam" id="PF18676"/>
    </source>
</evidence>
<evidence type="ECO:0000256" key="1">
    <source>
        <dbReference type="ARBA" id="ARBA00004196"/>
    </source>
</evidence>
<dbReference type="Proteomes" id="UP000199228">
    <property type="component" value="Unassembled WGS sequence"/>
</dbReference>
<evidence type="ECO:0000256" key="2">
    <source>
        <dbReference type="SAM" id="MobiDB-lite"/>
    </source>
</evidence>
<dbReference type="SUPFAM" id="SSF49373">
    <property type="entry name" value="Invasin/intimin cell-adhesion fragments"/>
    <property type="match status" value="1"/>
</dbReference>
<gene>
    <name evidence="5" type="ORF">SAMN02910417_00313</name>
</gene>
<dbReference type="Pfam" id="PF09479">
    <property type="entry name" value="Flg_new"/>
    <property type="match status" value="5"/>
</dbReference>
<feature type="domain" description="MBG" evidence="4">
    <location>
        <begin position="6034"/>
        <end position="6109"/>
    </location>
</feature>
<dbReference type="Gene3D" id="2.60.40.10">
    <property type="entry name" value="Immunoglobulins"/>
    <property type="match status" value="1"/>
</dbReference>
<dbReference type="Gene3D" id="3.30.160.710">
    <property type="match status" value="1"/>
</dbReference>
<feature type="compositionally biased region" description="Basic and acidic residues" evidence="2">
    <location>
        <begin position="6630"/>
        <end position="6641"/>
    </location>
</feature>
<dbReference type="InterPro" id="IPR013378">
    <property type="entry name" value="InlB-like_B-rpt"/>
</dbReference>
<dbReference type="Pfam" id="PF18676">
    <property type="entry name" value="MBG_2"/>
    <property type="match status" value="7"/>
</dbReference>
<comment type="subcellular location">
    <subcellularLocation>
        <location evidence="1">Cell envelope</location>
    </subcellularLocation>
</comment>
<feature type="domain" description="MBG" evidence="4">
    <location>
        <begin position="4843"/>
        <end position="4937"/>
    </location>
</feature>
<dbReference type="NCBIfam" id="TIGR02543">
    <property type="entry name" value="List_Bact_rpt"/>
    <property type="match status" value="1"/>
</dbReference>
<dbReference type="GO" id="GO:0030313">
    <property type="term" value="C:cell envelope"/>
    <property type="evidence" value="ECO:0007669"/>
    <property type="project" value="UniProtKB-SubCell"/>
</dbReference>
<evidence type="ECO:0000313" key="6">
    <source>
        <dbReference type="Proteomes" id="UP000199228"/>
    </source>
</evidence>
<organism evidence="5 6">
    <name type="scientific">Eubacterium oxidoreducens</name>
    <dbReference type="NCBI Taxonomy" id="1732"/>
    <lineage>
        <taxon>Bacteria</taxon>
        <taxon>Bacillati</taxon>
        <taxon>Bacillota</taxon>
        <taxon>Clostridia</taxon>
        <taxon>Eubacteriales</taxon>
        <taxon>Eubacteriaceae</taxon>
        <taxon>Eubacterium</taxon>
    </lineage>
</organism>
<feature type="domain" description="MBG" evidence="4">
    <location>
        <begin position="5661"/>
        <end position="5736"/>
    </location>
</feature>
<evidence type="ECO:0000313" key="5">
    <source>
        <dbReference type="EMBL" id="SDB03974.1"/>
    </source>
</evidence>
<reference evidence="5 6" key="1">
    <citation type="submission" date="2016-10" db="EMBL/GenBank/DDBJ databases">
        <authorList>
            <person name="de Groot N.N."/>
        </authorList>
    </citation>
    <scope>NUCLEOTIDE SEQUENCE [LARGE SCALE GENOMIC DNA]</scope>
    <source>
        <strain evidence="5 6">DSM 3217</strain>
    </source>
</reference>
<feature type="domain" description="YDG" evidence="3">
    <location>
        <begin position="3167"/>
        <end position="3247"/>
    </location>
</feature>
<feature type="domain" description="MBG" evidence="4">
    <location>
        <begin position="5079"/>
        <end position="5149"/>
    </location>
</feature>
<dbReference type="OrthoDB" id="1741965at2"/>
<dbReference type="InterPro" id="IPR013783">
    <property type="entry name" value="Ig-like_fold"/>
</dbReference>
<feature type="region of interest" description="Disordered" evidence="2">
    <location>
        <begin position="6617"/>
        <end position="6643"/>
    </location>
</feature>
<accession>A0A1G6A6D7</accession>
<keyword evidence="6" id="KW-1185">Reference proteome</keyword>
<feature type="region of interest" description="Disordered" evidence="2">
    <location>
        <begin position="1459"/>
        <end position="1485"/>
    </location>
</feature>
<dbReference type="InterPro" id="IPR008964">
    <property type="entry name" value="Invasin/intimin_cell_adhesion"/>
</dbReference>
<dbReference type="Gene3D" id="2.60.40.4270">
    <property type="entry name" value="Listeria-Bacteroides repeat domain"/>
    <property type="match status" value="1"/>
</dbReference>
<feature type="compositionally biased region" description="Polar residues" evidence="2">
    <location>
        <begin position="1467"/>
        <end position="1478"/>
    </location>
</feature>
<dbReference type="Gene3D" id="2.60.40.1080">
    <property type="match status" value="1"/>
</dbReference>
<dbReference type="Pfam" id="PF18657">
    <property type="entry name" value="YDG"/>
    <property type="match status" value="1"/>
</dbReference>
<name>A0A1G6A6D7_EUBOX</name>
<dbReference type="RefSeq" id="WP_090171490.1">
    <property type="nucleotide sequence ID" value="NZ_FMXR01000004.1"/>
</dbReference>
<dbReference type="InterPro" id="IPR041286">
    <property type="entry name" value="MBG_2"/>
</dbReference>
<feature type="domain" description="MBG" evidence="4">
    <location>
        <begin position="5469"/>
        <end position="5544"/>
    </location>
</feature>
<dbReference type="InterPro" id="IPR042229">
    <property type="entry name" value="Listeria/Bacterioides_rpt_sf"/>
</dbReference>
<dbReference type="InterPro" id="IPR041248">
    <property type="entry name" value="YDG"/>
</dbReference>
<protein>
    <submittedName>
        <fullName evidence="5">Listeria/Bacterioides repeat-containing protein</fullName>
    </submittedName>
</protein>
<dbReference type="EMBL" id="FMXR01000004">
    <property type="protein sequence ID" value="SDB03974.1"/>
    <property type="molecule type" value="Genomic_DNA"/>
</dbReference>
<sequence>MKKVFARRSLSSILAILVVVTTVFGGFPGSLVTTKADAATTQFALMWDGEVVEDHAITIYYGDAVSWELQDYTGNDEPGFAYISTDVGNDNLENEDWENWGNYVTLNPGTYYLGYESEGETILDDTYTVTVEKGTIGQPLNVAWDSATPTLATWSKPVTTSSGGELAQNAISGYMLTLYCDGEQVGNTISCGNNTFDYEFTNTIDDNGYGEYTFTVYAQVNSIYADYYQNSEVASSQEAYDYHDTTDPIVQGIAVSDDGTKMIGTALDEHTGIYAYAFTTKSDASNLTQEDWTQVTDAVEANVTEEIEYMPEEEGQYYFYVKDQAGNIARSDESMAVTKLVYHNAIYTNGEAADETQLVITNSAITQLQGGVRKGYVLSGWKDNEQLTGDDVTTVEVEDLGSCVNLYAEWTEQTIDVTVESDAQETEKTYDGEPITLSANIAQLEAGTLEADSISYQWYRKTTGEYEAIEGATESEYAVTDVSQSGSYIVQVSISIAGEEEQSGTSQSPVMVTINKAPLTITADAKSITYGEETPEFTYSYEGFVQDETAQEVLTVGEASCDYEKGFDAGSYDITIDDNSGFVADNYALTYVGSTLTVNPKQVEDDGAGVIAALTIPEDGYTYALDGGVPVSYEPEVTVTDNSISDDEVTLDAGADYEVSYSNNNKAGEATVTITFQNNYAGTITKTFEIAKNTFTTQVSIQNWKYGDYTEECGPTVNQLGENTLTDVTYQYRMAAQADDDTAWTTKRPTDAGDYQVRAIVPATANYETVISEAVDFTIEKRLLVLSSQSGSWIYTGATRTLPEVTIEDSYTNDNQEEVLADGLATEDDFKTYSATGSIQSVGVVENTISYEFTSTTNPDNYEVVLLPGTLEVTQAVLSAPDYAGWSTTSPAMASWNAVTRTGLQVQYNLRLYREGGDVDVQIGDVYSTTSTYYDFADVIHEDAQAAGYYYTVEVEPIGGENVANYLTGLSGVSTYIYTAKVTVTGDGGVDTVSIREATGHTAYAYLIEGEKAELDVTYARGYTAVDTIWSVAAGSEDALTIADATAQTTTVTLGDLDAANDDLQITAGSDSTGAQGTIAFSSYGENGQSVEYTLTITDEKGIGGYYLATEMDENLTVDAQGWITPQSGEAVDNGSFVTYTKTITFDEAGTYYIAVKDDDDNLTWMTDTIKIYSIAFDANGGSGEQMESVLKAQDQDITLPANTYTYEGKGFAKWLGTNGTYTNQGTYDDNTNDTLYAQWSDETYELNVNYYYMDTQGEYAQSPDETTTISATYASTIRATDVQLAKNMTGMSLDTDATLSCVTINGNGQTYNIYYKRAQYTLSYSYVQAGTSDTTIALGEYQYYYGQTIDTEETKPTADGYDFVGWVYGSTGDKPETMPNQNLAATGSFVAQSAYYKVNYYVMNLEGTAYTLLTEATDTNVSSHDEVLDFTVEEAKAIAGYTAQKVKVTYGAAGTADDTGASSDGVSGTVSAIQPQEGNEEAFTGTDGTLQVNYYYSRNSYTLTLNIWRGDHNTASNRIYKAYWTFQYGEDLVGEDADHPNTTAMADYFTNHVYGSSQATITSPTVVTEFDAENINLESYTLADYTDWSTGTAPTTMPAGNVSVTRDYIQANKVAYQVYVYQANKDNTYNADPTKITYYGNVGEQITIGQEDADVLYSSLATIIDSNLLDNYEYDADTTNGQDAFVLTSTATDNILKIYFKRKTVTATINYYVKDESGDHLLKTETKSGIWGNYYDPEPMMYFTDYYIDENYNLIAADGNQNFRDQEYVVSYSGYALRNGNHYYPNYKFTSSSQWVDPTSSDYYLTSATKESRAGYYSVYKYGSTERSRYINVYYTKAGEPLSLDVKYKDPITNSTDALTVTYEGNDYPVRLINKRLAVPYTIDEGSSDVLYPGGSIYQNEYIYDDTSVNENYTNVTSEIRALEAENGTASSCEYYLWDSDGDGTDDYLCMVPSQDAGENFIKGSRIGYSMSSDANSIAHVKANSLKAALNEEYNGMYEWNNYSQSGVFYADTTLTYTLKVKDAHYMYYYLDGQYIGASSSYYTGTRTKDAVVTEGTSFAEAKGLVKDGYTIEWYEDAGFTKALSDSYNMSTNHSLYGKSVKDKKLYHKYIHYELSDNLTYDSQSLNYITATQLEEMTQASENEFVLEDTSGNSYTFTREQTAGDEVTISDGLGGSYTYTPVVYKYYYKDELVLIDENHYSYTYSAISLSYADYGKSNYHFEDTNTSNVLNGYCETSIFDLSAYYARDTYNVLVNTNNTSSSVWKQYTYKVGETVTLTQPTKDGYNFNGWTWRTYTTASNGTITLGDDLSEDMNALATQVEDGIAIQMPTQNISVQANWVPGPYDQTITHYYQTTDFSYESARLASIQEIMSASTQEELEAMSKWINIDGELVSGYVVTSEETVLGLVVTEENVTQYYLSKSVNDAGTIYNTTQSRLFAVVSVQELESETSYEYGAYSRAVEDKYAFANAVYRYGKEIVSTTDETQTFTAAIDTKLDYYYTRDTAYSLNLAVKSLDAGEASATLAGAGNGYTYGQDVSVGAIVATGYTFVGWYEAEDVLADYTVGDDITQKSLIEDLSGVEPVTTESTLSYPIEEKSSNLVAVVSADGVAQATITITSDVTSYDYGYTSQDVKNLKANVAMTDASATTYIKAYQWYQVDGEERTPIEGATSAAYPFETGKDAGTYTYNCDVTIARSDNGREVTYTATAPLTITVNKIDLEVEATAYQGLYDASAHGITVDVTLPEQYENLTNENGGYAIYYSDATELNSTNYETAGTTNVEEIKKTNVRDEAGSAYTIYYYVKPLDESLSNNYNAVAGSSTIAINPRELTLTPTDEVFEMSYTGSTVVAGDVLTEGTDKYQLSHGGYYTVSGWYQDEQVDESQDYEVDFTAQYNSAHVSKAGSISITDIIAIYKDGAHAGERNYNYVVQSGSILNLTATIAKRTIEVTWQIADDDANGTMSSDSEGVQTASYDYTGTRHMPQAVFTNLDQELQDLLTLTVNGGQIAAGSYTATASLSSTDEDLDIGDFELSQATCAYTISFVEVFIKPMTQTVTYDGEEHTLTTYGLYMANESSELDYLMNGIDEDGNPTHDEAEAVSYSNTVTIAGKTYTFTAETIGTDATDGRYVDAGTYELKATLAQFKDSEGKVVTDNFIVSYGQDTLTIAPAEIIVEGITANDKVYDNTQDATLDCSQVTFSGQVSTDELSINTDLITGTFDSASVGTDKEVTIVIQNGALTGSDKDNYVLHLTDGDTQVTTTQADIAKAMLIIAPTAVDTTYGESVQLGAQIAVSSGLLGNDTEQQVGVSGSLKFIATSTSDGAVYQYNYELDENATLSTLAELDAVSYANLALPAGEYNITLDTSNLTVSDYDVVSYVLNEEVQVMASKLLTIAKRPVAIEAVNAVQLEKDYDGTTDITSEQEMLLARQSTLTDSVYGNQYVKFTKVDAQEASGVIAQDYNTFGFAQTSPFTATYSSKNVNTEKNAVGSSENPITLTSITLNNANYELTTESIELTAKINPIALTLTADDKSTTYGTTVTSGDETVPGYDTSNCSVTQEGLLSGETLETALNSEVTYSTTYVNGTGSDASAQGTYPNVGTYTIAIEENSAQYNNYEITYHTGTLTVEQAVITVKMLQDVDMIYGETVDHDFFDVTYSGFVFDDTESVISSADTINYSFTYTDTSGNPVNVTLTPSGDTKTHTSPDHAGRYSVTPSNDNWSALNYSFRVSSASADRKYLIVGKKSITIGANGNLVVDDKVYDGTKAVSLDQIKYYTNAQLAKIENGEDPGEPLSYDATYGFFTDSAGDSVLLDADIDYLRDNEITGITFDLSTASTFYAQKDVLVNNGEIADIQVTLSYSLIDYLDQKYEIVLNDSQQLAYSKITRKDLTIRAVATPEEIFYGDDIPTYSNTYTGFVSGESIATNHILETETDTLEANSVQGSYGEIWNCEYTADSDNSFGGVTSYTLTPSGFVEGANRNYNVSYESTTFEVCQATFAAPQPNFSEAEPGTVTFEALEDIGDVSVTSYSMNLYYKANDAQDYETIDISGSDEDETDAYVITADESESYTKDLKEIMRQNGPGAYYVDVTAEAGTENNVNYINVKQYSQVGLSDVIYVANVTLTFDCSAESESNTNDTLAAIAQAQKDSPDGTMSLSLNGSAQEVTTSDTVSTLSMNVIEGESAIPFTMNLTDKIASGYDVLSVSSEEAAVAVADNPTNAYTMKTTDEQDQVIPANRDYAGSFGLTTALTSGADITIHVKLKAVVYDITAVHLVGRQSNLGVTPYSTSAEIQYGYSYADSPYFTTQVATVDGDTITTDDYTFTYEWKYRKSSTSSYVTMGDVTEGTTDTINTIQFPMNQSYSANYQIYCEITATRKDNGRTAAVFSTKDLKNANGKSVGPLKVKVNRGDFSARAVLNGWTYGETRNTPYLTEIADTTNTEMTTYPGEDVSLPAGITYTYYQKLTADEYEALTQQEQESCVLVSSDYYLQLEGQPTEGGTWYVQSYIPNSENYAEFTTDFTEFTILPTQLSVPEDLEAPTPGSENGNEIYKFGDVIWSPVSGVLENAGVNSASEVTVTYAITLQYHDDSSSTWEDVMTSEQAEQFASIEGTSCNLAEYMTENGAYKITVKAVSSNKADALDSEESDSIIVHVDGEVLVNGGVVDATEVEKTYDEVAINLSADFGSNITESDNATYQWYLDDTLVGTGEEWCVTDVNESGYYHCVATKQDGVQLYTTRKLITIHPRQIEVTASDASRTYQGTALTYPEATITSETGLANENDTIAYTFTEDSTITNVGTATNAIAQVSITKADGQEDTLTLNPQDASQVTTNYIVTTTNGTLTVTKQTLTIKAADRVIDYGQDAEVDSENADSWVTYGDALNDADGFVNNETVANLTLAENLSGITYSYEDYVAGSSAGTYTITPYGYSSSNYDIHYVTGTLTVQPIDNTLTFQAADMIYDGAAYDEADDRLVLTKNGDGAVSYTYYEEITQQEYEALDETAKQEVRSVTLEQGTQYYRPLETAPTNAGSYGVVGEVAFDGNYNAAQTEFVTFTIAKRALTFTPVDFSVVQGTELTQGEKYVDEAGYTVDGFAEGEDESNLTLDEGLTGMDYRYVVDAQTPTYYTTQTPYGIYTIVIGGYSSDNYTITYNTGTLTVTGESDTSVALTAHSITYDGKAYDMADDMTTRLELTTAQNNSGVVSYDYYEKITAQEYEALEETQKETVELLDDTYYQPLTQAPTGIGQYAVKARIASDGHYFATQTNLAEFTINKATLVITANDTTIHFEDAPANAGVEYVGLVNGETADVLEGELSYTYTDENQVAYEAGNTQTGKAGTYVITPSGYTAANYNIEYVAGTMTVEKITDAYTFTAANMTYTAQAYDATTQLELITNSTGEVSYTYYEVIAQEEYDALDEEAGEAVVIVDSEQGTTYYRMLEEAPTNAGNYAVTATIQEDANYVQMVSGLTPFTIAKAPLTITAVDCVIAFDSQPANEGVTYDGFVGGEGEEVLEGTLVYSYTYEAGDPRGDYEINVSGYSAANYEITYQQGILTVGEAANTIDLSAEDAVYTGAAYDEETNIALSYRGNGTATYQYYREVSENEYNALEDSNRLSITTTADEMQTTAYYELLDEAPVSVGSYALTVTTEAYEQYLETTSSPVTFAITKAVLNVKAEDAQIGYGDEPANAGVSYEGFVNGETEADLGGTLSYAYSYVVGDDAGEYVITPSGYSSPNYDIHYETGTLTVETIDDTLTLQAEDVIYDGTAYDTADDMSTRLVLTKNGDGAATYTYYEEQSQEEYEALDETAKQEIKTVTSAQETKYYQRLDTAPTNAGSYGVVAQVAASGNYNETQSELAAFAITKAPLTITANAVEIDYYQGAEGSGVTFSGFVNGETQEILSGSVAYTFTYVDGNNEIQTYEIGDPVGNHYVVTPYGYMSDNYEITYVPAVMTVNKAQNDLTLVAPDATYDGAAYNDATLTQSALSTGDVTYQYSQKTGEDTYTPIDGAPTAPGTYRVVATVAGDDNCYEAISEVKTFTISKANLVIRANDNAIVYGDEPANAGVSYEGFVNNETEADLGGTLSYAYSYTAGDNAGEYAITPSGQTSDNYEITFMPGTLTVQKAANSVTLTVEPSVNYDGNPYDSDSDRLQVDKSGDGEVTFLYYGCDLDEDGQPYEQLETAPTQPGSYWVKARVSADTNYAAGESEWEEFEIRPCVTFDVNDDDLVEANMDTTSIYVDYNSNLNEVTKPEPTRENYEFLGWYTQEDEPIDDMMVTQNITVYAKWRETVAPNGTIIVNSYDIWNTVLDNITFGLRYATSKTATITAADDGFMVTQENETIQTNVVNSGMKEIYYHVESAASSTDVTTYTANDLKDKGDDFWSNYTEPVELAFGAYYVVYAKLVDNAGNASYLSTNGLDIHEENLTNETLYNPQTTQTQEDGTSTNESGAGWLKTQVDIEEASSNAVVQKTKQNEEEEDTTFEVAKDFGLESAVITLDNEEIFLSESDEATLSLRIQDVDEEDTSYQSDKNKVESYVNNSAQSEKIGAYVDISLYLTRNGVESKLVDTQSNDVTITLAIPETLQGHDSYDVVRVHGGIATVLDNETTNDSITFTTNQFSTYAIVYTDKTEESSDSGSGSSSKNKDKEYLEKTNRSGVSGQDVVDALGVDPETASKILDIMDKYDVSLDTIKITEEALMNQKNDSDLKGSTFSRLKARAIKCKKKSMVIKWVKQSGADGYQIYGNYCNKGGKIYKKKLIKTVSKNTTSLKLKKLKTGRYYKFVVRAYKVVNGKKVTLASSCTIHSTTTGGKYGVAKSVKITKVGKKKSTKITLKKGKTAKIRAKEVRQIKSKRIQKHRVISYEVSNKKVAKVTKSGKIKAKKKGTCKIWVYAQNGVYKTIKLTVK</sequence>
<proteinExistence type="predicted"/>
<feature type="domain" description="MBG" evidence="4">
    <location>
        <begin position="519"/>
        <end position="597"/>
    </location>
</feature>
<evidence type="ECO:0000259" key="3">
    <source>
        <dbReference type="Pfam" id="PF18657"/>
    </source>
</evidence>
<feature type="domain" description="MBG" evidence="4">
    <location>
        <begin position="5268"/>
        <end position="5353"/>
    </location>
</feature>
<dbReference type="STRING" id="1732.SAMN02910417_00313"/>